<dbReference type="Gene3D" id="3.30.499.10">
    <property type="entry name" value="Aconitase, domain 3"/>
    <property type="match status" value="2"/>
</dbReference>
<dbReference type="InterPro" id="IPR036008">
    <property type="entry name" value="Aconitase_4Fe-4S_dom"/>
</dbReference>
<evidence type="ECO:0000256" key="10">
    <source>
        <dbReference type="RuleBase" id="RU361275"/>
    </source>
</evidence>
<dbReference type="EC" id="4.2.1.3" evidence="10"/>
<dbReference type="SUPFAM" id="SSF53732">
    <property type="entry name" value="Aconitase iron-sulfur domain"/>
    <property type="match status" value="1"/>
</dbReference>
<dbReference type="InterPro" id="IPR000573">
    <property type="entry name" value="AconitaseA/IPMdHydase_ssu_swvl"/>
</dbReference>
<reference evidence="13 14" key="1">
    <citation type="journal article" date="2018" name="Genome Biol. Evol.">
        <title>Cladogenesis and Genomic Streamlining in Extracellular Endosymbionts of Tropical Stink Bugs.</title>
        <authorList>
            <person name="Otero-Bravo A."/>
            <person name="Goffredi S."/>
            <person name="Sabree Z.L."/>
        </authorList>
    </citation>
    <scope>NUCLEOTIDE SEQUENCE [LARGE SCALE GENOMIC DNA]</scope>
    <source>
        <strain evidence="13 14">SoEE</strain>
    </source>
</reference>
<dbReference type="GO" id="GO:0003994">
    <property type="term" value="F:aconitate hydratase activity"/>
    <property type="evidence" value="ECO:0007669"/>
    <property type="project" value="UniProtKB-EC"/>
</dbReference>
<feature type="domain" description="Aconitase A/isopropylmalate dehydratase small subunit swivel" evidence="12">
    <location>
        <begin position="693"/>
        <end position="819"/>
    </location>
</feature>
<dbReference type="CDD" id="cd01586">
    <property type="entry name" value="AcnA_IRP"/>
    <property type="match status" value="1"/>
</dbReference>
<evidence type="ECO:0000259" key="12">
    <source>
        <dbReference type="Pfam" id="PF00694"/>
    </source>
</evidence>
<accession>A0A2P5T0P1</accession>
<dbReference type="InterPro" id="IPR015931">
    <property type="entry name" value="Acnase/IPM_dHydase_lsu_aba_1/3"/>
</dbReference>
<organism evidence="13 14">
    <name type="scientific">Candidatus Pantoea edessiphila</name>
    <dbReference type="NCBI Taxonomy" id="2044610"/>
    <lineage>
        <taxon>Bacteria</taxon>
        <taxon>Pseudomonadati</taxon>
        <taxon>Pseudomonadota</taxon>
        <taxon>Gammaproteobacteria</taxon>
        <taxon>Enterobacterales</taxon>
        <taxon>Erwiniaceae</taxon>
        <taxon>Pantoea</taxon>
    </lineage>
</organism>
<keyword evidence="5" id="KW-0479">Metal-binding</keyword>
<keyword evidence="4 10" id="KW-0004">4Fe-4S</keyword>
<dbReference type="NCBIfam" id="NF009520">
    <property type="entry name" value="PRK12881.1"/>
    <property type="match status" value="1"/>
</dbReference>
<dbReference type="PANTHER" id="PTHR11670">
    <property type="entry name" value="ACONITASE/IRON-RESPONSIVE ELEMENT FAMILY MEMBER"/>
    <property type="match status" value="1"/>
</dbReference>
<dbReference type="FunFam" id="3.20.19.10:FF:000001">
    <property type="entry name" value="Aconitate hydratase"/>
    <property type="match status" value="1"/>
</dbReference>
<proteinExistence type="inferred from homology"/>
<evidence type="ECO:0000256" key="3">
    <source>
        <dbReference type="ARBA" id="ARBA00007185"/>
    </source>
</evidence>
<dbReference type="Gene3D" id="3.20.19.10">
    <property type="entry name" value="Aconitase, domain 4"/>
    <property type="match status" value="1"/>
</dbReference>
<dbReference type="PROSITE" id="PS00450">
    <property type="entry name" value="ACONITASE_1"/>
    <property type="match status" value="1"/>
</dbReference>
<comment type="pathway">
    <text evidence="2">Carbohydrate metabolism; tricarboxylic acid cycle; isocitrate from oxaloacetate: step 2/2.</text>
</comment>
<evidence type="ECO:0000256" key="1">
    <source>
        <dbReference type="ARBA" id="ARBA00001966"/>
    </source>
</evidence>
<dbReference type="GO" id="GO:0006099">
    <property type="term" value="P:tricarboxylic acid cycle"/>
    <property type="evidence" value="ECO:0007669"/>
    <property type="project" value="UniProtKB-UniPathway"/>
</dbReference>
<dbReference type="Pfam" id="PF00694">
    <property type="entry name" value="Aconitase_C"/>
    <property type="match status" value="1"/>
</dbReference>
<dbReference type="GO" id="GO:0051539">
    <property type="term" value="F:4 iron, 4 sulfur cluster binding"/>
    <property type="evidence" value="ECO:0007669"/>
    <property type="project" value="UniProtKB-KW"/>
</dbReference>
<dbReference type="Proteomes" id="UP000296153">
    <property type="component" value="Unassembled WGS sequence"/>
</dbReference>
<comment type="cofactor">
    <cofactor evidence="1">
        <name>[4Fe-4S] cluster</name>
        <dbReference type="ChEBI" id="CHEBI:49883"/>
    </cofactor>
</comment>
<evidence type="ECO:0000256" key="5">
    <source>
        <dbReference type="ARBA" id="ARBA00022723"/>
    </source>
</evidence>
<dbReference type="NCBIfam" id="TIGR01341">
    <property type="entry name" value="aconitase_1"/>
    <property type="match status" value="1"/>
</dbReference>
<dbReference type="InterPro" id="IPR001030">
    <property type="entry name" value="Acoase/IPM_deHydtase_lsu_aba"/>
</dbReference>
<name>A0A2P5T0P1_9GAMM</name>
<comment type="caution">
    <text evidence="13">The sequence shown here is derived from an EMBL/GenBank/DDBJ whole genome shotgun (WGS) entry which is preliminary data.</text>
</comment>
<dbReference type="GO" id="GO:0046872">
    <property type="term" value="F:metal ion binding"/>
    <property type="evidence" value="ECO:0007669"/>
    <property type="project" value="UniProtKB-KW"/>
</dbReference>
<dbReference type="CDD" id="cd01580">
    <property type="entry name" value="AcnA_IRP_Swivel"/>
    <property type="match status" value="1"/>
</dbReference>
<evidence type="ECO:0000313" key="13">
    <source>
        <dbReference type="EMBL" id="PPI88158.1"/>
    </source>
</evidence>
<evidence type="ECO:0000256" key="4">
    <source>
        <dbReference type="ARBA" id="ARBA00022485"/>
    </source>
</evidence>
<dbReference type="PROSITE" id="PS01244">
    <property type="entry name" value="ACONITASE_2"/>
    <property type="match status" value="1"/>
</dbReference>
<dbReference type="InterPro" id="IPR006249">
    <property type="entry name" value="Aconitase/IRP2"/>
</dbReference>
<feature type="domain" description="Aconitase/3-isopropylmalate dehydratase large subunit alpha/beta/alpha" evidence="11">
    <location>
        <begin position="69"/>
        <end position="563"/>
    </location>
</feature>
<dbReference type="Gene3D" id="6.10.190.10">
    <property type="match status" value="1"/>
</dbReference>
<evidence type="ECO:0000256" key="6">
    <source>
        <dbReference type="ARBA" id="ARBA00023004"/>
    </source>
</evidence>
<dbReference type="SUPFAM" id="SSF52016">
    <property type="entry name" value="LeuD/IlvD-like"/>
    <property type="match status" value="1"/>
</dbReference>
<comment type="catalytic activity">
    <reaction evidence="9 10">
        <text>citrate = D-threo-isocitrate</text>
        <dbReference type="Rhea" id="RHEA:10336"/>
        <dbReference type="ChEBI" id="CHEBI:15562"/>
        <dbReference type="ChEBI" id="CHEBI:16947"/>
        <dbReference type="EC" id="4.2.1.3"/>
    </reaction>
</comment>
<dbReference type="PRINTS" id="PR00415">
    <property type="entry name" value="ACONITASE"/>
</dbReference>
<keyword evidence="8 10" id="KW-0456">Lyase</keyword>
<evidence type="ECO:0000259" key="11">
    <source>
        <dbReference type="Pfam" id="PF00330"/>
    </source>
</evidence>
<comment type="function">
    <text evidence="10">Catalyzes the isomerization of citrate to isocitrate via cis-aconitate.</text>
</comment>
<dbReference type="InterPro" id="IPR015928">
    <property type="entry name" value="Aconitase/3IPM_dehydase_swvl"/>
</dbReference>
<keyword evidence="6 10" id="KW-0408">Iron</keyword>
<evidence type="ECO:0000256" key="9">
    <source>
        <dbReference type="ARBA" id="ARBA00023501"/>
    </source>
</evidence>
<dbReference type="InterPro" id="IPR044137">
    <property type="entry name" value="AcnA_IRP_Swivel"/>
</dbReference>
<dbReference type="RefSeq" id="WP_136130768.1">
    <property type="nucleotide sequence ID" value="NZ_PDKT01000001.1"/>
</dbReference>
<comment type="similarity">
    <text evidence="3 10">Belongs to the aconitase/IPM isomerase family.</text>
</comment>
<dbReference type="Pfam" id="PF00330">
    <property type="entry name" value="Aconitase"/>
    <property type="match status" value="1"/>
</dbReference>
<dbReference type="FunFam" id="3.30.499.10:FF:000002">
    <property type="entry name" value="Aconitate hydratase"/>
    <property type="match status" value="1"/>
</dbReference>
<dbReference type="UniPathway" id="UPA00223">
    <property type="reaction ID" value="UER00718"/>
</dbReference>
<evidence type="ECO:0000256" key="8">
    <source>
        <dbReference type="ARBA" id="ARBA00023239"/>
    </source>
</evidence>
<evidence type="ECO:0000313" key="14">
    <source>
        <dbReference type="Proteomes" id="UP000296153"/>
    </source>
</evidence>
<dbReference type="AlphaFoldDB" id="A0A2P5T0P1"/>
<dbReference type="OrthoDB" id="9764318at2"/>
<keyword evidence="7 10" id="KW-0411">Iron-sulfur</keyword>
<dbReference type="NCBIfam" id="NF006757">
    <property type="entry name" value="PRK09277.1"/>
    <property type="match status" value="1"/>
</dbReference>
<gene>
    <name evidence="13" type="primary">acnA</name>
    <name evidence="13" type="ORF">CRV12_00780</name>
</gene>
<evidence type="ECO:0000256" key="7">
    <source>
        <dbReference type="ARBA" id="ARBA00023014"/>
    </source>
</evidence>
<protein>
    <recommendedName>
        <fullName evidence="10">Aconitate hydratase</fullName>
        <shortName evidence="10">Aconitase</shortName>
        <ecNumber evidence="10">4.2.1.3</ecNumber>
    </recommendedName>
</protein>
<evidence type="ECO:0000256" key="2">
    <source>
        <dbReference type="ARBA" id="ARBA00004717"/>
    </source>
</evidence>
<dbReference type="EMBL" id="PDKT01000001">
    <property type="protein sequence ID" value="PPI88158.1"/>
    <property type="molecule type" value="Genomic_DNA"/>
</dbReference>
<dbReference type="InterPro" id="IPR018136">
    <property type="entry name" value="Aconitase_4Fe-4S_BS"/>
</dbReference>
<sequence length="892" mass="100647">MSLTLRENSQEIISIRGKKYNIFSLSFISENFGNIDKLPKSLKIILENVLRGQDNKYNTVKDIQALIDWQKHAHIEHEIYYRPVRILMQDFTGVPAIVDLATMREAVKKLGGNVKKINPSIPVDLVIDHSITVDYFGTKNALRKNTQLEIDRNYERYKFLRWGQKTFNNFRVVPPGTGICHQVNLEYLGKTIWYETINHKNFAWPDTVIGTDSHTTMINALGILGWGMGGIEAEAAMLGQPISMLIPDVIGFKLIGKLKSGINATDLVLTITQMLRHYGVVNKFVEFYGDGLSNLSLADRSTISNMAPEYGATCGFFPIDKVTLDYLKLTGRDKEHISLIETYTKKQGMWRKDGDEPIFSSTLSLDMNGVKSSIAGPKRPQDRILINDIPSIFYENRNTNNLSNKYCKNIEYKDSVTGLKHFLSNGSVVISSITSCTNTSNPNVLIAAGLLAKKAVKFGLKQKPWVKTSLSPGSKVVSNYLDKLNLLYYLEQLGFNIVGYGCMTCIGNSGPLNKEIELAILKNNLNVSAVLSGNRNFEGRIHPLVKANWLASPPLVVAYSIAGNIKINLYNDPIGNDNYGNNIFLKDIWPSMEEITNATHKIKSEMFCKEYKKVFIGNKEWKNIKVNENVTYEWNANSTYIRPSPFFEKMKILPEQINNIRNARILAMFGDSITTDHISPAGNINKNSPAGCYLIDNGVEVQNFNSYGSRRGNYEVMVRGTFSNIRIKNEILPNIEGGYTKYFPSGEQLTIYDAAMKYKKENIPLILIAGKEYGSGSSRDWAAKGPYLQGIRVVISESFERIHRSNLIGMGILPLVFTEGCNRNTLKINGSELIDIINLSKLKPKCIVKVIINRQNQEKEVFNTYCCIDTNKELKYYYHGGILNYTIRKMMD</sequence>